<dbReference type="RefSeq" id="WP_109605727.1">
    <property type="nucleotide sequence ID" value="NZ_QGHA01000001.1"/>
</dbReference>
<dbReference type="GO" id="GO:0003677">
    <property type="term" value="F:DNA binding"/>
    <property type="evidence" value="ECO:0007669"/>
    <property type="project" value="InterPro"/>
</dbReference>
<dbReference type="Pfam" id="PF08281">
    <property type="entry name" value="Sigma70_r4_2"/>
    <property type="match status" value="1"/>
</dbReference>
<dbReference type="SUPFAM" id="SSF88659">
    <property type="entry name" value="Sigma3 and sigma4 domains of RNA polymerase sigma factors"/>
    <property type="match status" value="1"/>
</dbReference>
<dbReference type="InterPro" id="IPR039425">
    <property type="entry name" value="RNA_pol_sigma-70-like"/>
</dbReference>
<evidence type="ECO:0000256" key="3">
    <source>
        <dbReference type="ARBA" id="ARBA00023082"/>
    </source>
</evidence>
<dbReference type="GO" id="GO:0016987">
    <property type="term" value="F:sigma factor activity"/>
    <property type="evidence" value="ECO:0007669"/>
    <property type="project" value="UniProtKB-KW"/>
</dbReference>
<reference evidence="7 8" key="1">
    <citation type="submission" date="2018-05" db="EMBL/GenBank/DDBJ databases">
        <title>Genomic Encyclopedia of Archaeal and Bacterial Type Strains, Phase II (KMG-II): from individual species to whole genera.</title>
        <authorList>
            <person name="Goeker M."/>
        </authorList>
    </citation>
    <scope>NUCLEOTIDE SEQUENCE [LARGE SCALE GENOMIC DNA]</scope>
    <source>
        <strain evidence="7 8">DSM 19975</strain>
    </source>
</reference>
<dbReference type="InterPro" id="IPR007627">
    <property type="entry name" value="RNA_pol_sigma70_r2"/>
</dbReference>
<dbReference type="InterPro" id="IPR013249">
    <property type="entry name" value="RNA_pol_sigma70_r4_t2"/>
</dbReference>
<evidence type="ECO:0000313" key="8">
    <source>
        <dbReference type="Proteomes" id="UP000245678"/>
    </source>
</evidence>
<evidence type="ECO:0000259" key="5">
    <source>
        <dbReference type="Pfam" id="PF04542"/>
    </source>
</evidence>
<feature type="domain" description="RNA polymerase sigma factor 70 region 4 type 2" evidence="6">
    <location>
        <begin position="119"/>
        <end position="171"/>
    </location>
</feature>
<protein>
    <submittedName>
        <fullName evidence="7">RNA polymerase sigma-70 factor (ECF subfamily)</fullName>
    </submittedName>
</protein>
<dbReference type="PANTHER" id="PTHR43133:SF46">
    <property type="entry name" value="RNA POLYMERASE SIGMA-70 FACTOR ECF SUBFAMILY"/>
    <property type="match status" value="1"/>
</dbReference>
<feature type="domain" description="RNA polymerase sigma-70 region 2" evidence="5">
    <location>
        <begin position="25"/>
        <end position="88"/>
    </location>
</feature>
<comment type="similarity">
    <text evidence="1">Belongs to the sigma-70 factor family. ECF subfamily.</text>
</comment>
<evidence type="ECO:0000256" key="4">
    <source>
        <dbReference type="ARBA" id="ARBA00023163"/>
    </source>
</evidence>
<dbReference type="Gene3D" id="1.10.1740.10">
    <property type="match status" value="1"/>
</dbReference>
<gene>
    <name evidence="7" type="ORF">LX99_00274</name>
</gene>
<keyword evidence="8" id="KW-1185">Reference proteome</keyword>
<evidence type="ECO:0000256" key="2">
    <source>
        <dbReference type="ARBA" id="ARBA00023015"/>
    </source>
</evidence>
<evidence type="ECO:0000313" key="7">
    <source>
        <dbReference type="EMBL" id="PWK79814.1"/>
    </source>
</evidence>
<keyword evidence="4" id="KW-0804">Transcription</keyword>
<dbReference type="Pfam" id="PF04542">
    <property type="entry name" value="Sigma70_r2"/>
    <property type="match status" value="1"/>
</dbReference>
<dbReference type="GO" id="GO:0006352">
    <property type="term" value="P:DNA-templated transcription initiation"/>
    <property type="evidence" value="ECO:0007669"/>
    <property type="project" value="InterPro"/>
</dbReference>
<dbReference type="SUPFAM" id="SSF88946">
    <property type="entry name" value="Sigma2 domain of RNA polymerase sigma factors"/>
    <property type="match status" value="1"/>
</dbReference>
<keyword evidence="2" id="KW-0805">Transcription regulation</keyword>
<dbReference type="InterPro" id="IPR014284">
    <property type="entry name" value="RNA_pol_sigma-70_dom"/>
</dbReference>
<evidence type="ECO:0000259" key="6">
    <source>
        <dbReference type="Pfam" id="PF08281"/>
    </source>
</evidence>
<evidence type="ECO:0000256" key="1">
    <source>
        <dbReference type="ARBA" id="ARBA00010641"/>
    </source>
</evidence>
<dbReference type="InterPro" id="IPR036388">
    <property type="entry name" value="WH-like_DNA-bd_sf"/>
</dbReference>
<proteinExistence type="inferred from homology"/>
<dbReference type="AlphaFoldDB" id="A0A316HF36"/>
<dbReference type="PANTHER" id="PTHR43133">
    <property type="entry name" value="RNA POLYMERASE ECF-TYPE SIGMA FACTO"/>
    <property type="match status" value="1"/>
</dbReference>
<dbReference type="CDD" id="cd06171">
    <property type="entry name" value="Sigma70_r4"/>
    <property type="match status" value="1"/>
</dbReference>
<dbReference type="InterPro" id="IPR013324">
    <property type="entry name" value="RNA_pol_sigma_r3/r4-like"/>
</dbReference>
<sequence length="196" mass="22778">MSFSSEKQLLIDLSNGHVDAFHSIYAIYAPRLSRKLFQLLKSEELAQDVLQDIFIKVWEIRQTINPEQNFAAFLFKMAANRSKNIFRANVYNESMRNVIGQEISYNPIEDAMNEKDAKEILDAALNTLTSRQREVYTLQKLEGHSYQEISERLNISSSAINHHIQEAGKKLRTVLKNHQNEILIPLLSVLFKKYFF</sequence>
<keyword evidence="3" id="KW-0731">Sigma factor</keyword>
<name>A0A316HF36_9SPHI</name>
<dbReference type="NCBIfam" id="TIGR02937">
    <property type="entry name" value="sigma70-ECF"/>
    <property type="match status" value="1"/>
</dbReference>
<dbReference type="InterPro" id="IPR013325">
    <property type="entry name" value="RNA_pol_sigma_r2"/>
</dbReference>
<dbReference type="Gene3D" id="1.10.10.10">
    <property type="entry name" value="Winged helix-like DNA-binding domain superfamily/Winged helix DNA-binding domain"/>
    <property type="match status" value="1"/>
</dbReference>
<comment type="caution">
    <text evidence="7">The sequence shown here is derived from an EMBL/GenBank/DDBJ whole genome shotgun (WGS) entry which is preliminary data.</text>
</comment>
<dbReference type="Proteomes" id="UP000245678">
    <property type="component" value="Unassembled WGS sequence"/>
</dbReference>
<accession>A0A316HF36</accession>
<dbReference type="EMBL" id="QGHA01000001">
    <property type="protein sequence ID" value="PWK79814.1"/>
    <property type="molecule type" value="Genomic_DNA"/>
</dbReference>
<organism evidence="7 8">
    <name type="scientific">Mucilaginibacter oryzae</name>
    <dbReference type="NCBI Taxonomy" id="468058"/>
    <lineage>
        <taxon>Bacteria</taxon>
        <taxon>Pseudomonadati</taxon>
        <taxon>Bacteroidota</taxon>
        <taxon>Sphingobacteriia</taxon>
        <taxon>Sphingobacteriales</taxon>
        <taxon>Sphingobacteriaceae</taxon>
        <taxon>Mucilaginibacter</taxon>
    </lineage>
</organism>